<dbReference type="InterPro" id="IPR005062">
    <property type="entry name" value="SAC3/GANP/THP3_conserved"/>
</dbReference>
<feature type="domain" description="PCI" evidence="2">
    <location>
        <begin position="363"/>
        <end position="532"/>
    </location>
</feature>
<evidence type="ECO:0000313" key="4">
    <source>
        <dbReference type="Proteomes" id="UP000190776"/>
    </source>
</evidence>
<accession>A0A1S8BNQ1</accession>
<gene>
    <name evidence="3" type="ORF">BK809_0005564</name>
</gene>
<dbReference type="PANTHER" id="PTHR12436">
    <property type="entry name" value="80 KDA MCM3-ASSOCIATED PROTEIN"/>
    <property type="match status" value="1"/>
</dbReference>
<dbReference type="EMBL" id="MSZU01000074">
    <property type="protein sequence ID" value="OMP88843.1"/>
    <property type="molecule type" value="Genomic_DNA"/>
</dbReference>
<sequence>MSASVPWRQPPGAAAMNRKPDALHHTKRPLLTRRVSPAPAPAYTAVPARRAFARPEPMSTPPSQPQPAANSAPPKKVEWPPSVREYVQRSFADLSALPNIGRKDIEETLKRVITEATEANMLYQIDWEKHPLPQEIIVAQRNSAANVANSPWRNHSTPEKNMADANGAFPKKRKSPDANHDADDTSIPPWRKTNKRRLDERSDPPTSPGVVRSLADRMDKNHHITPKGLRDKGLSKYDNDADKIEKRQQRFYNGKSSPRPWNTSRDDSPADANDGPVVGTCQDLEKRYLRLTSAPKPEAVRPPQVLEKTLEHLKHKWKKEGNYAYICDQFKSLRQDLTVQHIKNDFTVTVYEIHARIALEKGDLGEYNQCQTQLRALYSQKLGGHPAEFLAYRILYFIYTQNRTDMNEVLADLTPTDKTQPAVKHALDVRSALALGNYHKFFRLYLDTPNMGAYLMDMFIVRERLAALANICKAYKPNINIKFLTDELGFESYQDCVQYLCDRGAQQFLEQKDDGSVIFRTEPQSAALFEQLKAGAFARVDIKGQI</sequence>
<feature type="compositionally biased region" description="Polar residues" evidence="1">
    <location>
        <begin position="250"/>
        <end position="263"/>
    </location>
</feature>
<comment type="caution">
    <text evidence="3">The sequence shown here is derived from an EMBL/GenBank/DDBJ whole genome shotgun (WGS) entry which is preliminary data.</text>
</comment>
<feature type="compositionally biased region" description="Low complexity" evidence="1">
    <location>
        <begin position="41"/>
        <end position="50"/>
    </location>
</feature>
<dbReference type="InterPro" id="IPR000717">
    <property type="entry name" value="PCI_dom"/>
</dbReference>
<dbReference type="FunFam" id="1.25.40.990:FF:000006">
    <property type="entry name" value="Putative SAC3/GANP domain protein"/>
    <property type="match status" value="1"/>
</dbReference>
<dbReference type="Pfam" id="PF03399">
    <property type="entry name" value="SAC3_GANP"/>
    <property type="match status" value="1"/>
</dbReference>
<evidence type="ECO:0000259" key="2">
    <source>
        <dbReference type="PROSITE" id="PS50250"/>
    </source>
</evidence>
<dbReference type="Proteomes" id="UP000190776">
    <property type="component" value="Unassembled WGS sequence"/>
</dbReference>
<evidence type="ECO:0000256" key="1">
    <source>
        <dbReference type="SAM" id="MobiDB-lite"/>
    </source>
</evidence>
<proteinExistence type="predicted"/>
<dbReference type="InterPro" id="IPR045107">
    <property type="entry name" value="SAC3/GANP/THP3"/>
</dbReference>
<dbReference type="STRING" id="420778.A0A1S8BNQ1"/>
<feature type="compositionally biased region" description="Basic and acidic residues" evidence="1">
    <location>
        <begin position="214"/>
        <end position="248"/>
    </location>
</feature>
<reference evidence="3 4" key="1">
    <citation type="submission" date="2017-01" db="EMBL/GenBank/DDBJ databases">
        <title>Draft genome sequence of Diplodia seriata F98.1, a fungal species involved in grapevine trunk diseases.</title>
        <authorList>
            <person name="Robert-Siegwald G."/>
            <person name="Vallet J."/>
            <person name="Abou-Mansour E."/>
            <person name="Xu J."/>
            <person name="Rey P."/>
            <person name="Bertsch C."/>
            <person name="Rego C."/>
            <person name="Larignon P."/>
            <person name="Fontaine F."/>
            <person name="Lebrun M.-H."/>
        </authorList>
    </citation>
    <scope>NUCLEOTIDE SEQUENCE [LARGE SCALE GENOMIC DNA]</scope>
    <source>
        <strain evidence="3 4">F98.1</strain>
    </source>
</reference>
<dbReference type="Gene3D" id="1.25.40.990">
    <property type="match status" value="1"/>
</dbReference>
<dbReference type="PANTHER" id="PTHR12436:SF4">
    <property type="entry name" value="LEUKOCYTE RECEPTOR CLUSTER MEMBER 8"/>
    <property type="match status" value="1"/>
</dbReference>
<feature type="region of interest" description="Disordered" evidence="1">
    <location>
        <begin position="147"/>
        <end position="276"/>
    </location>
</feature>
<feature type="region of interest" description="Disordered" evidence="1">
    <location>
        <begin position="1"/>
        <end position="80"/>
    </location>
</feature>
<dbReference type="AlphaFoldDB" id="A0A1S8BNQ1"/>
<protein>
    <submittedName>
        <fullName evidence="3">THP3-like protein</fullName>
    </submittedName>
</protein>
<organism evidence="3 4">
    <name type="scientific">Diplodia seriata</name>
    <dbReference type="NCBI Taxonomy" id="420778"/>
    <lineage>
        <taxon>Eukaryota</taxon>
        <taxon>Fungi</taxon>
        <taxon>Dikarya</taxon>
        <taxon>Ascomycota</taxon>
        <taxon>Pezizomycotina</taxon>
        <taxon>Dothideomycetes</taxon>
        <taxon>Dothideomycetes incertae sedis</taxon>
        <taxon>Botryosphaeriales</taxon>
        <taxon>Botryosphaeriaceae</taxon>
        <taxon>Diplodia</taxon>
    </lineage>
</organism>
<dbReference type="PROSITE" id="PS50250">
    <property type="entry name" value="PCI"/>
    <property type="match status" value="1"/>
</dbReference>
<dbReference type="OrthoDB" id="199574at2759"/>
<name>A0A1S8BNQ1_9PEZI</name>
<evidence type="ECO:0000313" key="3">
    <source>
        <dbReference type="EMBL" id="OMP88843.1"/>
    </source>
</evidence>
<dbReference type="GO" id="GO:0005634">
    <property type="term" value="C:nucleus"/>
    <property type="evidence" value="ECO:0007669"/>
    <property type="project" value="TreeGrafter"/>
</dbReference>